<comment type="caution">
    <text evidence="7">The sequence shown here is derived from an EMBL/GenBank/DDBJ whole genome shotgun (WGS) entry which is preliminary data.</text>
</comment>
<evidence type="ECO:0000256" key="4">
    <source>
        <dbReference type="ARBA" id="ARBA00023136"/>
    </source>
</evidence>
<keyword evidence="4 6" id="KW-0472">Membrane</keyword>
<reference evidence="7 8" key="1">
    <citation type="submission" date="2024-02" db="EMBL/GenBank/DDBJ databases">
        <title>De novo assembly and annotation of 12 fungi associated with fruit tree decline syndrome in Ontario, Canada.</title>
        <authorList>
            <person name="Sulman M."/>
            <person name="Ellouze W."/>
            <person name="Ilyukhin E."/>
        </authorList>
    </citation>
    <scope>NUCLEOTIDE SEQUENCE [LARGE SCALE GENOMIC DNA]</scope>
    <source>
        <strain evidence="7 8">M169</strain>
    </source>
</reference>
<evidence type="ECO:0008006" key="9">
    <source>
        <dbReference type="Google" id="ProtNLM"/>
    </source>
</evidence>
<evidence type="ECO:0000313" key="7">
    <source>
        <dbReference type="EMBL" id="KAK7735714.1"/>
    </source>
</evidence>
<dbReference type="InterPro" id="IPR006603">
    <property type="entry name" value="PQ-loop_rpt"/>
</dbReference>
<feature type="region of interest" description="Disordered" evidence="5">
    <location>
        <begin position="190"/>
        <end position="245"/>
    </location>
</feature>
<dbReference type="EMBL" id="JAKNSF020000012">
    <property type="protein sequence ID" value="KAK7735714.1"/>
    <property type="molecule type" value="Genomic_DNA"/>
</dbReference>
<feature type="transmembrane region" description="Helical" evidence="6">
    <location>
        <begin position="132"/>
        <end position="153"/>
    </location>
</feature>
<evidence type="ECO:0000313" key="8">
    <source>
        <dbReference type="Proteomes" id="UP001430848"/>
    </source>
</evidence>
<proteinExistence type="predicted"/>
<comment type="subcellular location">
    <subcellularLocation>
        <location evidence="1">Membrane</location>
        <topology evidence="1">Multi-pass membrane protein</topology>
    </subcellularLocation>
</comment>
<dbReference type="SMART" id="SM00679">
    <property type="entry name" value="CTNS"/>
    <property type="match status" value="1"/>
</dbReference>
<dbReference type="Pfam" id="PF04193">
    <property type="entry name" value="PQ-loop"/>
    <property type="match status" value="1"/>
</dbReference>
<feature type="transmembrane region" description="Helical" evidence="6">
    <location>
        <begin position="98"/>
        <end position="126"/>
    </location>
</feature>
<protein>
    <recommendedName>
        <fullName evidence="9">PQ loop repeat protein</fullName>
    </recommendedName>
</protein>
<evidence type="ECO:0000256" key="1">
    <source>
        <dbReference type="ARBA" id="ARBA00004141"/>
    </source>
</evidence>
<feature type="transmembrane region" description="Helical" evidence="6">
    <location>
        <begin position="6"/>
        <end position="27"/>
    </location>
</feature>
<dbReference type="PANTHER" id="PTHR16201:SF37">
    <property type="entry name" value="PQ-LOOP REPEAT-CONTAINING PROTEIN"/>
    <property type="match status" value="1"/>
</dbReference>
<keyword evidence="3 6" id="KW-1133">Transmembrane helix</keyword>
<feature type="compositionally biased region" description="Basic and acidic residues" evidence="5">
    <location>
        <begin position="190"/>
        <end position="202"/>
    </location>
</feature>
<dbReference type="Gene3D" id="1.20.1280.290">
    <property type="match status" value="1"/>
</dbReference>
<dbReference type="PANTHER" id="PTHR16201">
    <property type="entry name" value="SEVEN TRANSMEMBRANE PROTEIN 1-RELATED"/>
    <property type="match status" value="1"/>
</dbReference>
<evidence type="ECO:0000256" key="2">
    <source>
        <dbReference type="ARBA" id="ARBA00022692"/>
    </source>
</evidence>
<name>A0ABR1PFN5_DIAER</name>
<organism evidence="7 8">
    <name type="scientific">Diaporthe eres</name>
    <name type="common">Phomopsis oblonga</name>
    <dbReference type="NCBI Taxonomy" id="83184"/>
    <lineage>
        <taxon>Eukaryota</taxon>
        <taxon>Fungi</taxon>
        <taxon>Dikarya</taxon>
        <taxon>Ascomycota</taxon>
        <taxon>Pezizomycotina</taxon>
        <taxon>Sordariomycetes</taxon>
        <taxon>Sordariomycetidae</taxon>
        <taxon>Diaporthales</taxon>
        <taxon>Diaporthaceae</taxon>
        <taxon>Diaporthe</taxon>
        <taxon>Diaporthe eres species complex</taxon>
    </lineage>
</organism>
<evidence type="ECO:0000256" key="3">
    <source>
        <dbReference type="ARBA" id="ARBA00022989"/>
    </source>
</evidence>
<dbReference type="InterPro" id="IPR051415">
    <property type="entry name" value="LAAT-1"/>
</dbReference>
<evidence type="ECO:0000256" key="5">
    <source>
        <dbReference type="SAM" id="MobiDB-lite"/>
    </source>
</evidence>
<sequence>MAPQSSIPVAATVLGTIGTILWCVQLVPQIWTNWRTKSTDGLPGSMMFLWAICGVPFGAYSIIQNFNVPIQVQPQCFMGLCLVSWAQVLVYGRRWRAWTAALLGVAVAAACAGIEAALILTLRVFLSMDWSGAFFSLMALELGIFTSHFIWLARTYKVRKQAKEQGKTFNDIALEHEELGIPFKFAERKSKKERCNRQKDAEDGAVVEARVEEPSQAAPGGESSADESPEHGAGQTGKGIREKDP</sequence>
<accession>A0ABR1PFN5</accession>
<dbReference type="Proteomes" id="UP001430848">
    <property type="component" value="Unassembled WGS sequence"/>
</dbReference>
<keyword evidence="2 6" id="KW-0812">Transmembrane</keyword>
<keyword evidence="8" id="KW-1185">Reference proteome</keyword>
<feature type="transmembrane region" description="Helical" evidence="6">
    <location>
        <begin position="48"/>
        <end position="66"/>
    </location>
</feature>
<evidence type="ECO:0000256" key="6">
    <source>
        <dbReference type="SAM" id="Phobius"/>
    </source>
</evidence>
<gene>
    <name evidence="7" type="ORF">SLS63_003672</name>
</gene>